<evidence type="ECO:0000256" key="1">
    <source>
        <dbReference type="SAM" id="MobiDB-lite"/>
    </source>
</evidence>
<dbReference type="OrthoDB" id="449043at2759"/>
<evidence type="ECO:0000313" key="2">
    <source>
        <dbReference type="EMBL" id="CAE8632367.1"/>
    </source>
</evidence>
<comment type="caution">
    <text evidence="2">The sequence shown here is derived from an EMBL/GenBank/DDBJ whole genome shotgun (WGS) entry which is preliminary data.</text>
</comment>
<feature type="compositionally biased region" description="Basic and acidic residues" evidence="1">
    <location>
        <begin position="106"/>
        <end position="121"/>
    </location>
</feature>
<dbReference type="Proteomes" id="UP000654075">
    <property type="component" value="Unassembled WGS sequence"/>
</dbReference>
<feature type="region of interest" description="Disordered" evidence="1">
    <location>
        <begin position="540"/>
        <end position="559"/>
    </location>
</feature>
<feature type="region of interest" description="Disordered" evidence="1">
    <location>
        <begin position="478"/>
        <end position="533"/>
    </location>
</feature>
<accession>A0A813H3X8</accession>
<feature type="region of interest" description="Disordered" evidence="1">
    <location>
        <begin position="668"/>
        <end position="701"/>
    </location>
</feature>
<dbReference type="AlphaFoldDB" id="A0A813H3X8"/>
<feature type="compositionally biased region" description="Low complexity" evidence="1">
    <location>
        <begin position="681"/>
        <end position="701"/>
    </location>
</feature>
<name>A0A813H3X8_POLGL</name>
<protein>
    <submittedName>
        <fullName evidence="2">Uncharacterized protein</fullName>
    </submittedName>
</protein>
<feature type="compositionally biased region" description="Pro residues" evidence="1">
    <location>
        <begin position="498"/>
        <end position="523"/>
    </location>
</feature>
<organism evidence="2 3">
    <name type="scientific">Polarella glacialis</name>
    <name type="common">Dinoflagellate</name>
    <dbReference type="NCBI Taxonomy" id="89957"/>
    <lineage>
        <taxon>Eukaryota</taxon>
        <taxon>Sar</taxon>
        <taxon>Alveolata</taxon>
        <taxon>Dinophyceae</taxon>
        <taxon>Suessiales</taxon>
        <taxon>Suessiaceae</taxon>
        <taxon>Polarella</taxon>
    </lineage>
</organism>
<feature type="region of interest" description="Disordered" evidence="1">
    <location>
        <begin position="44"/>
        <end position="172"/>
    </location>
</feature>
<evidence type="ECO:0000313" key="3">
    <source>
        <dbReference type="Proteomes" id="UP000654075"/>
    </source>
</evidence>
<proteinExistence type="predicted"/>
<reference evidence="2" key="1">
    <citation type="submission" date="2021-02" db="EMBL/GenBank/DDBJ databases">
        <authorList>
            <person name="Dougan E. K."/>
            <person name="Rhodes N."/>
            <person name="Thang M."/>
            <person name="Chan C."/>
        </authorList>
    </citation>
    <scope>NUCLEOTIDE SEQUENCE</scope>
</reference>
<dbReference type="EMBL" id="CAJNNV010030388">
    <property type="protein sequence ID" value="CAE8632367.1"/>
    <property type="molecule type" value="Genomic_DNA"/>
</dbReference>
<feature type="region of interest" description="Disordered" evidence="1">
    <location>
        <begin position="198"/>
        <end position="274"/>
    </location>
</feature>
<keyword evidence="3" id="KW-1185">Reference proteome</keyword>
<gene>
    <name evidence="2" type="ORF">PGLA1383_LOCUS48349</name>
</gene>
<feature type="compositionally biased region" description="Basic residues" evidence="1">
    <location>
        <begin position="246"/>
        <end position="266"/>
    </location>
</feature>
<feature type="compositionally biased region" description="Basic and acidic residues" evidence="1">
    <location>
        <begin position="153"/>
        <end position="169"/>
    </location>
</feature>
<sequence>MVQVEIPRSVLFRLKVCLRVFARHPAVWSWRRLAWLRTRPSKARRLSAMGGSSYGSRGSSPGGASKRGLPQASGASDPSGTGALGPGSPASPMSDVPGSPSKGRRRDPLGDRTGRRDRTDGGDGTGIAGTSKTKAVLTVPSLEMRGGNLPPEKSSEPGTRNRQEKPNDHGRKRMMLSWMLPSKQKGELLFCSELRAAHGQAPDCQTRPKGERRRRRRPRGFEASEASAHHAKAASHQPCVDERAVRVARHRTVRRERKARKARPPGHRSIAPPLLPSRLPTLDVDLRLACGAFDLYLSTLVVLFGPIPTSTSILSGRGLLEGCPGRLSHILYRALLSPAGALEPGLRDRSLEASKFSLIRPSEPSAPEIRPTAAKSAPAAAAPLPIVAQVVPPPQAADLTEVAADLTEREQQELKAAVIEKLRRQIHGDAEDGEVLAEFVAVLVDQRKSSAEMITELVFLEEEARPFVDWLEKTKASILSRRQPPPPPAPRTDAVVKAPPPAAQPPVLPGPAAAPPRAQPSKPPIRSGAFLTPNAVTTSLEESAGKVSTGRGHEENPLSQGQAGVVITGRLVLQPNRDHGLGAAEGSPVVTNLSQEFGGFTGRELTATEKKLEEANHRKMELLGEMTKKLQVILARLSDKNLEDAAKERYQLLAQTIQNQMSALSRPAITGAGSKGGARGGAAPAADAEASAAAGGQAWPG</sequence>
<feature type="compositionally biased region" description="Low complexity" evidence="1">
    <location>
        <begin position="47"/>
        <end position="68"/>
    </location>
</feature>